<dbReference type="InterPro" id="IPR016187">
    <property type="entry name" value="CTDL_fold"/>
</dbReference>
<keyword evidence="4" id="KW-1185">Reference proteome</keyword>
<keyword evidence="1" id="KW-0732">Signal</keyword>
<evidence type="ECO:0000259" key="2">
    <source>
        <dbReference type="Pfam" id="PF03781"/>
    </source>
</evidence>
<gene>
    <name evidence="3" type="ORF">DB32_001276</name>
</gene>
<dbReference type="PANTHER" id="PTHR23150:SF19">
    <property type="entry name" value="FORMYLGLYCINE-GENERATING ENZYME"/>
    <property type="match status" value="1"/>
</dbReference>
<feature type="domain" description="Sulfatase-modifying factor enzyme-like" evidence="2">
    <location>
        <begin position="40"/>
        <end position="267"/>
    </location>
</feature>
<sequence>MLRVLPALLLLALCACGATEPRTSRAKQSGFAPCPATLPPEMVCIPGGTFVRGDDRDPHASPAEPVTVSTFLLDVHEVTNAAWSACVAEGACRRLTRFAGYMGAQQPAVAMRWDEARAFCARRGARLPTEAEWERAASGPDDTRFPWGDRPGRDCEHAIVETDAGHGCGRDTTWPVMSRPAHGFGLHDMGGNVWEWVADAYAPCYRGCDHACGDACAGLDPRGPSGERLRVVRGGSWWHDVDRATVTARRGVPADNPNPHRFGFRCAADVSAP</sequence>
<dbReference type="PANTHER" id="PTHR23150">
    <property type="entry name" value="SULFATASE MODIFYING FACTOR 1, 2"/>
    <property type="match status" value="1"/>
</dbReference>
<evidence type="ECO:0000313" key="3">
    <source>
        <dbReference type="EMBL" id="AKF04127.1"/>
    </source>
</evidence>
<dbReference type="InterPro" id="IPR042095">
    <property type="entry name" value="SUMF_sf"/>
</dbReference>
<protein>
    <submittedName>
        <fullName evidence="3">Sulfatase modifying factor 1</fullName>
    </submittedName>
</protein>
<accession>A0A0F6W0G3</accession>
<reference evidence="3 4" key="1">
    <citation type="submission" date="2015-03" db="EMBL/GenBank/DDBJ databases">
        <title>Genome assembly of Sandaracinus amylolyticus DSM 53668.</title>
        <authorList>
            <person name="Sharma G."/>
            <person name="Subramanian S."/>
        </authorList>
    </citation>
    <scope>NUCLEOTIDE SEQUENCE [LARGE SCALE GENOMIC DNA]</scope>
    <source>
        <strain evidence="3 4">DSM 53668</strain>
    </source>
</reference>
<dbReference type="Pfam" id="PF03781">
    <property type="entry name" value="FGE-sulfatase"/>
    <property type="match status" value="1"/>
</dbReference>
<dbReference type="STRING" id="927083.DB32_001276"/>
<feature type="chain" id="PRO_5002511086" evidence="1">
    <location>
        <begin position="18"/>
        <end position="273"/>
    </location>
</feature>
<proteinExistence type="predicted"/>
<dbReference type="SUPFAM" id="SSF56436">
    <property type="entry name" value="C-type lectin-like"/>
    <property type="match status" value="1"/>
</dbReference>
<feature type="signal peptide" evidence="1">
    <location>
        <begin position="1"/>
        <end position="17"/>
    </location>
</feature>
<dbReference type="InterPro" id="IPR051043">
    <property type="entry name" value="Sulfatase_Mod_Factor_Kinase"/>
</dbReference>
<name>A0A0F6W0G3_9BACT</name>
<dbReference type="EMBL" id="CP011125">
    <property type="protein sequence ID" value="AKF04127.1"/>
    <property type="molecule type" value="Genomic_DNA"/>
</dbReference>
<organism evidence="3 4">
    <name type="scientific">Sandaracinus amylolyticus</name>
    <dbReference type="NCBI Taxonomy" id="927083"/>
    <lineage>
        <taxon>Bacteria</taxon>
        <taxon>Pseudomonadati</taxon>
        <taxon>Myxococcota</taxon>
        <taxon>Polyangia</taxon>
        <taxon>Polyangiales</taxon>
        <taxon>Sandaracinaceae</taxon>
        <taxon>Sandaracinus</taxon>
    </lineage>
</organism>
<dbReference type="RefSeq" id="WP_053231504.1">
    <property type="nucleotide sequence ID" value="NZ_CP011125.1"/>
</dbReference>
<dbReference type="KEGG" id="samy:DB32_001276"/>
<dbReference type="Proteomes" id="UP000034883">
    <property type="component" value="Chromosome"/>
</dbReference>
<dbReference type="GO" id="GO:0120147">
    <property type="term" value="F:formylglycine-generating oxidase activity"/>
    <property type="evidence" value="ECO:0007669"/>
    <property type="project" value="TreeGrafter"/>
</dbReference>
<dbReference type="Gene3D" id="3.90.1580.10">
    <property type="entry name" value="paralog of FGE (formylglycine-generating enzyme)"/>
    <property type="match status" value="1"/>
</dbReference>
<evidence type="ECO:0000313" key="4">
    <source>
        <dbReference type="Proteomes" id="UP000034883"/>
    </source>
</evidence>
<evidence type="ECO:0000256" key="1">
    <source>
        <dbReference type="SAM" id="SignalP"/>
    </source>
</evidence>
<dbReference type="InterPro" id="IPR005532">
    <property type="entry name" value="SUMF_dom"/>
</dbReference>
<dbReference type="PROSITE" id="PS51257">
    <property type="entry name" value="PROKAR_LIPOPROTEIN"/>
    <property type="match status" value="1"/>
</dbReference>
<dbReference type="AlphaFoldDB" id="A0A0F6W0G3"/>